<proteinExistence type="predicted"/>
<name>A0A5B1LX63_9ACTN</name>
<protein>
    <recommendedName>
        <fullName evidence="3">DUF3558 domain-containing protein</fullName>
    </recommendedName>
</protein>
<evidence type="ECO:0000313" key="2">
    <source>
        <dbReference type="Proteomes" id="UP000324351"/>
    </source>
</evidence>
<reference evidence="1 2" key="1">
    <citation type="submission" date="2019-09" db="EMBL/GenBank/DDBJ databases">
        <title>Nocardioides panacisoli sp. nov., isolated from the soil of a ginseng field.</title>
        <authorList>
            <person name="Cho C."/>
        </authorList>
    </citation>
    <scope>NUCLEOTIDE SEQUENCE [LARGE SCALE GENOMIC DNA]</scope>
    <source>
        <strain evidence="1 2">BN140041</strain>
    </source>
</reference>
<comment type="caution">
    <text evidence="1">The sequence shown here is derived from an EMBL/GenBank/DDBJ whole genome shotgun (WGS) entry which is preliminary data.</text>
</comment>
<dbReference type="AlphaFoldDB" id="A0A5B1LX63"/>
<dbReference type="RefSeq" id="WP_149752244.1">
    <property type="nucleotide sequence ID" value="NZ_VUJW01000016.1"/>
</dbReference>
<evidence type="ECO:0000313" key="1">
    <source>
        <dbReference type="EMBL" id="KAA1424040.1"/>
    </source>
</evidence>
<dbReference type="Proteomes" id="UP000324351">
    <property type="component" value="Unassembled WGS sequence"/>
</dbReference>
<keyword evidence="2" id="KW-1185">Reference proteome</keyword>
<dbReference type="EMBL" id="VUJW01000016">
    <property type="protein sequence ID" value="KAA1424040.1"/>
    <property type="molecule type" value="Genomic_DNA"/>
</dbReference>
<gene>
    <name evidence="1" type="ORF">F0U47_19920</name>
</gene>
<evidence type="ECO:0008006" key="3">
    <source>
        <dbReference type="Google" id="ProtNLM"/>
    </source>
</evidence>
<organism evidence="1 2">
    <name type="scientific">Nocardioides antri</name>
    <dbReference type="NCBI Taxonomy" id="2607659"/>
    <lineage>
        <taxon>Bacteria</taxon>
        <taxon>Bacillati</taxon>
        <taxon>Actinomycetota</taxon>
        <taxon>Actinomycetes</taxon>
        <taxon>Propionibacteriales</taxon>
        <taxon>Nocardioidaceae</taxon>
        <taxon>Nocardioides</taxon>
    </lineage>
</organism>
<sequence>MVPLLLAGCGDGEDVGAKPDLPDETPALWNPCDALDAAFIEKTFGTVAEENDGEPAEPVCRFAPDKESGQPLVTANYSLFSGSLADLWETMGQPDDANVSQPDIADADDARVVVAVVKRQLYVDGFVENGDLIQQVEVVAPPPFEQDRIVAGVEKVLARIAAHAEKSGAGD</sequence>
<reference evidence="1 2" key="2">
    <citation type="submission" date="2019-09" db="EMBL/GenBank/DDBJ databases">
        <authorList>
            <person name="Jin C."/>
        </authorList>
    </citation>
    <scope>NUCLEOTIDE SEQUENCE [LARGE SCALE GENOMIC DNA]</scope>
    <source>
        <strain evidence="1 2">BN140041</strain>
    </source>
</reference>
<accession>A0A5B1LX63</accession>